<keyword evidence="1 3" id="KW-0853">WD repeat</keyword>
<keyword evidence="5" id="KW-1185">Reference proteome</keyword>
<dbReference type="InterPro" id="IPR011047">
    <property type="entry name" value="Quinoprotein_ADH-like_sf"/>
</dbReference>
<name>A0A0C9ST89_PAXIN</name>
<feature type="repeat" description="WD" evidence="3">
    <location>
        <begin position="61"/>
        <end position="102"/>
    </location>
</feature>
<organism evidence="4 5">
    <name type="scientific">Paxillus involutus ATCC 200175</name>
    <dbReference type="NCBI Taxonomy" id="664439"/>
    <lineage>
        <taxon>Eukaryota</taxon>
        <taxon>Fungi</taxon>
        <taxon>Dikarya</taxon>
        <taxon>Basidiomycota</taxon>
        <taxon>Agaricomycotina</taxon>
        <taxon>Agaricomycetes</taxon>
        <taxon>Agaricomycetidae</taxon>
        <taxon>Boletales</taxon>
        <taxon>Paxilineae</taxon>
        <taxon>Paxillaceae</taxon>
        <taxon>Paxillus</taxon>
    </lineage>
</organism>
<accession>A0A0C9ST89</accession>
<dbReference type="PROSITE" id="PS00678">
    <property type="entry name" value="WD_REPEATS_1"/>
    <property type="match status" value="1"/>
</dbReference>
<protein>
    <recommendedName>
        <fullName evidence="6">WD40 repeat-like protein</fullName>
    </recommendedName>
</protein>
<dbReference type="Gene3D" id="2.130.10.10">
    <property type="entry name" value="YVTN repeat-like/Quinoprotein amine dehydrogenase"/>
    <property type="match status" value="2"/>
</dbReference>
<dbReference type="PANTHER" id="PTHR22847:SF637">
    <property type="entry name" value="WD REPEAT DOMAIN 5B"/>
    <property type="match status" value="1"/>
</dbReference>
<dbReference type="EMBL" id="KN819371">
    <property type="protein sequence ID" value="KIJ11919.1"/>
    <property type="molecule type" value="Genomic_DNA"/>
</dbReference>
<dbReference type="InterPro" id="IPR001680">
    <property type="entry name" value="WD40_rpt"/>
</dbReference>
<evidence type="ECO:0000256" key="3">
    <source>
        <dbReference type="PROSITE-ProRule" id="PRU00221"/>
    </source>
</evidence>
<dbReference type="PRINTS" id="PR00320">
    <property type="entry name" value="GPROTEINBRPT"/>
</dbReference>
<feature type="repeat" description="WD" evidence="3">
    <location>
        <begin position="141"/>
        <end position="182"/>
    </location>
</feature>
<reference evidence="4 5" key="1">
    <citation type="submission" date="2014-06" db="EMBL/GenBank/DDBJ databases">
        <authorList>
            <consortium name="DOE Joint Genome Institute"/>
            <person name="Kuo A."/>
            <person name="Kohler A."/>
            <person name="Nagy L.G."/>
            <person name="Floudas D."/>
            <person name="Copeland A."/>
            <person name="Barry K.W."/>
            <person name="Cichocki N."/>
            <person name="Veneault-Fourrey C."/>
            <person name="LaButti K."/>
            <person name="Lindquist E.A."/>
            <person name="Lipzen A."/>
            <person name="Lundell T."/>
            <person name="Morin E."/>
            <person name="Murat C."/>
            <person name="Sun H."/>
            <person name="Tunlid A."/>
            <person name="Henrissat B."/>
            <person name="Grigoriev I.V."/>
            <person name="Hibbett D.S."/>
            <person name="Martin F."/>
            <person name="Nordberg H.P."/>
            <person name="Cantor M.N."/>
            <person name="Hua S.X."/>
        </authorList>
    </citation>
    <scope>NUCLEOTIDE SEQUENCE [LARGE SCALE GENOMIC DNA]</scope>
    <source>
        <strain evidence="4 5">ATCC 200175</strain>
    </source>
</reference>
<sequence length="203" mass="22111">MSNTSTNSIDLTAKPLVTMSGHEDAVLGIAYLPGRKQVVTCSGDGTIRIWDAESGEQEGTSMEHGGWIEGIAMTRDGKRILACSQENEMRVWDVETHELIEEWENHTGGILSCIAMSPDDQLVASGDDSGEIGGELSLGPIKGHEHIVTSVLWSLDGTQLFSASFDHSIRCWNSDTGESIGEPWTGHTDNHCGNKKLARRQLY</sequence>
<gene>
    <name evidence="4" type="ORF">PAXINDRAFT_83737</name>
</gene>
<dbReference type="PANTHER" id="PTHR22847">
    <property type="entry name" value="WD40 REPEAT PROTEIN"/>
    <property type="match status" value="1"/>
</dbReference>
<dbReference type="InterPro" id="IPR015943">
    <property type="entry name" value="WD40/YVTN_repeat-like_dom_sf"/>
</dbReference>
<keyword evidence="2" id="KW-0677">Repeat</keyword>
<dbReference type="GO" id="GO:1990234">
    <property type="term" value="C:transferase complex"/>
    <property type="evidence" value="ECO:0007669"/>
    <property type="project" value="UniProtKB-ARBA"/>
</dbReference>
<reference evidence="5" key="2">
    <citation type="submission" date="2015-01" db="EMBL/GenBank/DDBJ databases">
        <title>Evolutionary Origins and Diversification of the Mycorrhizal Mutualists.</title>
        <authorList>
            <consortium name="DOE Joint Genome Institute"/>
            <consortium name="Mycorrhizal Genomics Consortium"/>
            <person name="Kohler A."/>
            <person name="Kuo A."/>
            <person name="Nagy L.G."/>
            <person name="Floudas D."/>
            <person name="Copeland A."/>
            <person name="Barry K.W."/>
            <person name="Cichocki N."/>
            <person name="Veneault-Fourrey C."/>
            <person name="LaButti K."/>
            <person name="Lindquist E.A."/>
            <person name="Lipzen A."/>
            <person name="Lundell T."/>
            <person name="Morin E."/>
            <person name="Murat C."/>
            <person name="Riley R."/>
            <person name="Ohm R."/>
            <person name="Sun H."/>
            <person name="Tunlid A."/>
            <person name="Henrissat B."/>
            <person name="Grigoriev I.V."/>
            <person name="Hibbett D.S."/>
            <person name="Martin F."/>
        </authorList>
    </citation>
    <scope>NUCLEOTIDE SEQUENCE [LARGE SCALE GENOMIC DNA]</scope>
    <source>
        <strain evidence="5">ATCC 200175</strain>
    </source>
</reference>
<dbReference type="SUPFAM" id="SSF50998">
    <property type="entry name" value="Quinoprotein alcohol dehydrogenase-like"/>
    <property type="match status" value="1"/>
</dbReference>
<dbReference type="AlphaFoldDB" id="A0A0C9ST89"/>
<dbReference type="PROSITE" id="PS50294">
    <property type="entry name" value="WD_REPEATS_REGION"/>
    <property type="match status" value="2"/>
</dbReference>
<evidence type="ECO:0000313" key="4">
    <source>
        <dbReference type="EMBL" id="KIJ11919.1"/>
    </source>
</evidence>
<dbReference type="PROSITE" id="PS50082">
    <property type="entry name" value="WD_REPEATS_2"/>
    <property type="match status" value="3"/>
</dbReference>
<dbReference type="Proteomes" id="UP000053647">
    <property type="component" value="Unassembled WGS sequence"/>
</dbReference>
<feature type="repeat" description="WD" evidence="3">
    <location>
        <begin position="19"/>
        <end position="60"/>
    </location>
</feature>
<dbReference type="Pfam" id="PF00400">
    <property type="entry name" value="WD40"/>
    <property type="match status" value="4"/>
</dbReference>
<proteinExistence type="predicted"/>
<dbReference type="SMART" id="SM00320">
    <property type="entry name" value="WD40"/>
    <property type="match status" value="4"/>
</dbReference>
<evidence type="ECO:0000313" key="5">
    <source>
        <dbReference type="Proteomes" id="UP000053647"/>
    </source>
</evidence>
<evidence type="ECO:0008006" key="6">
    <source>
        <dbReference type="Google" id="ProtNLM"/>
    </source>
</evidence>
<evidence type="ECO:0000256" key="2">
    <source>
        <dbReference type="ARBA" id="ARBA00022737"/>
    </source>
</evidence>
<dbReference type="InterPro" id="IPR019775">
    <property type="entry name" value="WD40_repeat_CS"/>
</dbReference>
<evidence type="ECO:0000256" key="1">
    <source>
        <dbReference type="ARBA" id="ARBA00022574"/>
    </source>
</evidence>
<dbReference type="InterPro" id="IPR020472">
    <property type="entry name" value="WD40_PAC1"/>
</dbReference>
<dbReference type="OrthoDB" id="2662816at2759"/>
<dbReference type="HOGENOM" id="CLU_000288_57_18_1"/>